<dbReference type="InterPro" id="IPR049704">
    <property type="entry name" value="Aminotrans_3_PPA_site"/>
</dbReference>
<proteinExistence type="inferred from homology"/>
<dbReference type="CDD" id="cd00610">
    <property type="entry name" value="OAT_like"/>
    <property type="match status" value="1"/>
</dbReference>
<dbReference type="FunFam" id="3.40.640.10:FF:000013">
    <property type="entry name" value="4-aminobutyrate aminotransferase"/>
    <property type="match status" value="1"/>
</dbReference>
<dbReference type="GO" id="GO:0030170">
    <property type="term" value="F:pyridoxal phosphate binding"/>
    <property type="evidence" value="ECO:0007669"/>
    <property type="project" value="InterPro"/>
</dbReference>
<name>A0A7M2YZ44_9ACTN</name>
<evidence type="ECO:0000256" key="9">
    <source>
        <dbReference type="ARBA" id="ARBA00022898"/>
    </source>
</evidence>
<evidence type="ECO:0000256" key="2">
    <source>
        <dbReference type="ARBA" id="ARBA00001933"/>
    </source>
</evidence>
<reference evidence="18" key="2">
    <citation type="journal article" date="2019" name="MicrobiologyOpen">
        <title>High-quality draft genome sequence of Gaiella occulta isolated from a 150 meter deep mineral water borehole and comparison with the genome sequences of other deep-branching lineages of the phylum Actinobacteria.</title>
        <authorList>
            <person name="Severino R."/>
            <person name="Froufe H.J.C."/>
            <person name="Barroso C."/>
            <person name="Albuquerque L."/>
            <person name="Lobo-da-Cunha A."/>
            <person name="da Costa M.S."/>
            <person name="Egas C."/>
        </authorList>
    </citation>
    <scope>NUCLEOTIDE SEQUENCE [LARGE SCALE GENOMIC DNA]</scope>
    <source>
        <strain evidence="18">F2-233</strain>
    </source>
</reference>
<evidence type="ECO:0000256" key="1">
    <source>
        <dbReference type="ARBA" id="ARBA00001750"/>
    </source>
</evidence>
<keyword evidence="18" id="KW-1185">Reference proteome</keyword>
<dbReference type="InterPro" id="IPR015421">
    <property type="entry name" value="PyrdxlP-dep_Trfase_major"/>
</dbReference>
<dbReference type="Gene3D" id="3.40.640.10">
    <property type="entry name" value="Type I PLP-dependent aspartate aminotransferase-like (Major domain)"/>
    <property type="match status" value="1"/>
</dbReference>
<evidence type="ECO:0000313" key="18">
    <source>
        <dbReference type="Proteomes" id="UP000254134"/>
    </source>
</evidence>
<comment type="similarity">
    <text evidence="4 16">Belongs to the class-III pyridoxal-phosphate-dependent aminotransferase family.</text>
</comment>
<dbReference type="PROSITE" id="PS00600">
    <property type="entry name" value="AA_TRANSFER_CLASS_3"/>
    <property type="match status" value="1"/>
</dbReference>
<dbReference type="RefSeq" id="WP_114796053.1">
    <property type="nucleotide sequence ID" value="NZ_QQZY01000003.1"/>
</dbReference>
<evidence type="ECO:0000256" key="4">
    <source>
        <dbReference type="ARBA" id="ARBA00008954"/>
    </source>
</evidence>
<evidence type="ECO:0000256" key="3">
    <source>
        <dbReference type="ARBA" id="ARBA00005176"/>
    </source>
</evidence>
<dbReference type="GO" id="GO:0047298">
    <property type="term" value="F:(S)-3-amino-2-methylpropionate transaminase activity"/>
    <property type="evidence" value="ECO:0007669"/>
    <property type="project" value="UniProtKB-EC"/>
</dbReference>
<dbReference type="GO" id="GO:0042802">
    <property type="term" value="F:identical protein binding"/>
    <property type="evidence" value="ECO:0007669"/>
    <property type="project" value="TreeGrafter"/>
</dbReference>
<evidence type="ECO:0000256" key="16">
    <source>
        <dbReference type="RuleBase" id="RU003560"/>
    </source>
</evidence>
<comment type="catalytic activity">
    <reaction evidence="1">
        <text>(S)-3-amino-2-methylpropanoate + 2-oxoglutarate = 2-methyl-3-oxopropanoate + L-glutamate</text>
        <dbReference type="Rhea" id="RHEA:13993"/>
        <dbReference type="ChEBI" id="CHEBI:16810"/>
        <dbReference type="ChEBI" id="CHEBI:29985"/>
        <dbReference type="ChEBI" id="CHEBI:57700"/>
        <dbReference type="ChEBI" id="CHEBI:58655"/>
        <dbReference type="EC" id="2.6.1.22"/>
    </reaction>
</comment>
<dbReference type="InterPro" id="IPR015424">
    <property type="entry name" value="PyrdxlP-dep_Trfase"/>
</dbReference>
<comment type="caution">
    <text evidence="17">The sequence shown here is derived from an EMBL/GenBank/DDBJ whole genome shotgun (WGS) entry which is preliminary data.</text>
</comment>
<dbReference type="SUPFAM" id="SSF53383">
    <property type="entry name" value="PLP-dependent transferases"/>
    <property type="match status" value="1"/>
</dbReference>
<evidence type="ECO:0000256" key="8">
    <source>
        <dbReference type="ARBA" id="ARBA00022679"/>
    </source>
</evidence>
<comment type="pathway">
    <text evidence="3">Amino-acid degradation; 4-aminobutanoate degradation.</text>
</comment>
<dbReference type="PANTHER" id="PTHR11986">
    <property type="entry name" value="AMINOTRANSFERASE CLASS III"/>
    <property type="match status" value="1"/>
</dbReference>
<dbReference type="AlphaFoldDB" id="A0A7M2YZ44"/>
<dbReference type="PIRSF" id="PIRSF000521">
    <property type="entry name" value="Transaminase_4ab_Lys_Orn"/>
    <property type="match status" value="1"/>
</dbReference>
<gene>
    <name evidence="17" type="ORF">Gocc_1646</name>
</gene>
<evidence type="ECO:0000256" key="10">
    <source>
        <dbReference type="ARBA" id="ARBA00029760"/>
    </source>
</evidence>
<accession>A0A7M2YZ44</accession>
<evidence type="ECO:0000256" key="13">
    <source>
        <dbReference type="ARBA" id="ARBA00031787"/>
    </source>
</evidence>
<dbReference type="GO" id="GO:0034386">
    <property type="term" value="F:4-aminobutyrate:2-oxoglutarate transaminase activity"/>
    <property type="evidence" value="ECO:0007669"/>
    <property type="project" value="UniProtKB-EC"/>
</dbReference>
<evidence type="ECO:0000256" key="15">
    <source>
        <dbReference type="ARBA" id="ARBA00050054"/>
    </source>
</evidence>
<keyword evidence="7 17" id="KW-0032">Aminotransferase</keyword>
<dbReference type="Proteomes" id="UP000254134">
    <property type="component" value="Unassembled WGS sequence"/>
</dbReference>
<organism evidence="17 18">
    <name type="scientific">Gaiella occulta</name>
    <dbReference type="NCBI Taxonomy" id="1002870"/>
    <lineage>
        <taxon>Bacteria</taxon>
        <taxon>Bacillati</taxon>
        <taxon>Actinomycetota</taxon>
        <taxon>Thermoleophilia</taxon>
        <taxon>Gaiellales</taxon>
        <taxon>Gaiellaceae</taxon>
        <taxon>Gaiella</taxon>
    </lineage>
</organism>
<dbReference type="Gene3D" id="3.90.1150.10">
    <property type="entry name" value="Aspartate Aminotransferase, domain 1"/>
    <property type="match status" value="1"/>
</dbReference>
<protein>
    <recommendedName>
        <fullName evidence="12">(S)-3-amino-2-methylpropionate transaminase</fullName>
        <ecNumber evidence="6">2.6.1.19</ecNumber>
        <ecNumber evidence="5">2.6.1.22</ecNumber>
    </recommendedName>
    <alternativeName>
        <fullName evidence="13">GABA aminotransferase</fullName>
    </alternativeName>
    <alternativeName>
        <fullName evidence="11">Gamma-amino-N-butyrate transaminase</fullName>
    </alternativeName>
    <alternativeName>
        <fullName evidence="15">Glutamate:succinic semialdehyde transaminase</fullName>
    </alternativeName>
    <alternativeName>
        <fullName evidence="10">L-AIBAT</fullName>
    </alternativeName>
</protein>
<comment type="cofactor">
    <cofactor evidence="2">
        <name>pyridoxal 5'-phosphate</name>
        <dbReference type="ChEBI" id="CHEBI:597326"/>
    </cofactor>
</comment>
<comment type="catalytic activity">
    <reaction evidence="14">
        <text>4-aminobutanoate + 2-oxoglutarate = succinate semialdehyde + L-glutamate</text>
        <dbReference type="Rhea" id="RHEA:23352"/>
        <dbReference type="ChEBI" id="CHEBI:16810"/>
        <dbReference type="ChEBI" id="CHEBI:29985"/>
        <dbReference type="ChEBI" id="CHEBI:57706"/>
        <dbReference type="ChEBI" id="CHEBI:59888"/>
        <dbReference type="EC" id="2.6.1.19"/>
    </reaction>
</comment>
<dbReference type="PANTHER" id="PTHR11986:SF58">
    <property type="entry name" value="LEUCINE_METHIONINE RACEMASE"/>
    <property type="match status" value="1"/>
</dbReference>
<evidence type="ECO:0000256" key="14">
    <source>
        <dbReference type="ARBA" id="ARBA00048021"/>
    </source>
</evidence>
<evidence type="ECO:0000313" key="17">
    <source>
        <dbReference type="EMBL" id="RDI74757.1"/>
    </source>
</evidence>
<keyword evidence="8 17" id="KW-0808">Transferase</keyword>
<reference evidence="17 18" key="1">
    <citation type="submission" date="2018-07" db="EMBL/GenBank/DDBJ databases">
        <title>High-quality-draft genome sequence of Gaiella occulta.</title>
        <authorList>
            <person name="Severino R."/>
            <person name="Froufe H.J.C."/>
            <person name="Rainey F.A."/>
            <person name="Barroso C."/>
            <person name="Albuquerque L."/>
            <person name="Lobo-Da-Cunha A."/>
            <person name="Da Costa M.S."/>
            <person name="Egas C."/>
        </authorList>
    </citation>
    <scope>NUCLEOTIDE SEQUENCE [LARGE SCALE GENOMIC DNA]</scope>
    <source>
        <strain evidence="17 18">F2-233</strain>
    </source>
</reference>
<keyword evidence="9 16" id="KW-0663">Pyridoxal phosphate</keyword>
<dbReference type="EC" id="2.6.1.19" evidence="6"/>
<evidence type="ECO:0000256" key="11">
    <source>
        <dbReference type="ARBA" id="ARBA00030204"/>
    </source>
</evidence>
<evidence type="ECO:0000256" key="7">
    <source>
        <dbReference type="ARBA" id="ARBA00022576"/>
    </source>
</evidence>
<dbReference type="InterPro" id="IPR050103">
    <property type="entry name" value="Class-III_PLP-dep_AT"/>
</dbReference>
<evidence type="ECO:0000256" key="5">
    <source>
        <dbReference type="ARBA" id="ARBA00012876"/>
    </source>
</evidence>
<dbReference type="Pfam" id="PF00202">
    <property type="entry name" value="Aminotran_3"/>
    <property type="match status" value="1"/>
</dbReference>
<dbReference type="OrthoDB" id="9801052at2"/>
<dbReference type="EC" id="2.6.1.22" evidence="5"/>
<dbReference type="InterPro" id="IPR015422">
    <property type="entry name" value="PyrdxlP-dep_Trfase_small"/>
</dbReference>
<sequence>MHTPETTTHHDRILAERARYVSGGVSTPRLVVAHADGARVTDVDGRTFIDFAGGIGCQNTGHRFGPVVDAVKAQADEYLHQCFMVGVYEPYVEVCRRLAELSPCAGEQQKSLLVNSGAEANENAVKIARAATGRPAVVVFDNAFHGRTLLTMTMTAKVKPYKAGFGPFAPEVYRAPVPYPYRGVTSDDAIAGLKKLFKAEVDPETVACVVLEPVQGEGGFIPMPDDFPRRLLEVCREHGILYVDDEVQSGVGRTGKMWAIEHYADAAPDLLVSGKSIGGGLPLAGVTGPASIMDAVPAGGLGGTFGGNPLSCAAAVAVLDAVAEPAFLAQASALGDAMRARMEQIAAAHDAVGEVRGLGPMLAFELVEQSPERAAAIVGAAFERGLLLLACGMYGNVIRLLAPLTIERDELDEGMALLEESFAAAL</sequence>
<dbReference type="EMBL" id="QQZY01000003">
    <property type="protein sequence ID" value="RDI74757.1"/>
    <property type="molecule type" value="Genomic_DNA"/>
</dbReference>
<evidence type="ECO:0000256" key="12">
    <source>
        <dbReference type="ARBA" id="ARBA00030857"/>
    </source>
</evidence>
<evidence type="ECO:0000256" key="6">
    <source>
        <dbReference type="ARBA" id="ARBA00012912"/>
    </source>
</evidence>
<dbReference type="InterPro" id="IPR005814">
    <property type="entry name" value="Aminotrans_3"/>
</dbReference>